<dbReference type="Proteomes" id="UP000592820">
    <property type="component" value="Unassembled WGS sequence"/>
</dbReference>
<dbReference type="RefSeq" id="WP_157646454.1">
    <property type="nucleotide sequence ID" value="NZ_JACHDE010000032.1"/>
</dbReference>
<reference evidence="2 3" key="1">
    <citation type="submission" date="2020-08" db="EMBL/GenBank/DDBJ databases">
        <title>Genomic Encyclopedia of Type Strains, Phase IV (KMG-V): Genome sequencing to study the core and pangenomes of soil and plant-associated prokaryotes.</title>
        <authorList>
            <person name="Whitman W."/>
        </authorList>
    </citation>
    <scope>NUCLEOTIDE SEQUENCE [LARGE SCALE GENOMIC DNA]</scope>
    <source>
        <strain evidence="2 3">JPY162</strain>
    </source>
</reference>
<dbReference type="EMBL" id="JACHDE010000032">
    <property type="protein sequence ID" value="MBB5405378.1"/>
    <property type="molecule type" value="Genomic_DNA"/>
</dbReference>
<organism evidence="2 3">
    <name type="scientific">Paraburkholderia youngii</name>
    <dbReference type="NCBI Taxonomy" id="2782701"/>
    <lineage>
        <taxon>Bacteria</taxon>
        <taxon>Pseudomonadati</taxon>
        <taxon>Pseudomonadota</taxon>
        <taxon>Betaproteobacteria</taxon>
        <taxon>Burkholderiales</taxon>
        <taxon>Burkholderiaceae</taxon>
        <taxon>Paraburkholderia</taxon>
    </lineage>
</organism>
<sequence length="48" mass="5583">MEKDRQDCKDVDAGRTDTFGFPHASNDKLAPRSLSTDLHDEQHRHQYI</sequence>
<feature type="compositionally biased region" description="Basic and acidic residues" evidence="1">
    <location>
        <begin position="37"/>
        <end position="48"/>
    </location>
</feature>
<name>A0A7W8LES5_9BURK</name>
<evidence type="ECO:0000313" key="3">
    <source>
        <dbReference type="Proteomes" id="UP000592820"/>
    </source>
</evidence>
<comment type="caution">
    <text evidence="2">The sequence shown here is derived from an EMBL/GenBank/DDBJ whole genome shotgun (WGS) entry which is preliminary data.</text>
</comment>
<gene>
    <name evidence="2" type="ORF">HDG41_007474</name>
</gene>
<feature type="region of interest" description="Disordered" evidence="1">
    <location>
        <begin position="1"/>
        <end position="48"/>
    </location>
</feature>
<feature type="compositionally biased region" description="Basic and acidic residues" evidence="1">
    <location>
        <begin position="1"/>
        <end position="15"/>
    </location>
</feature>
<evidence type="ECO:0000256" key="1">
    <source>
        <dbReference type="SAM" id="MobiDB-lite"/>
    </source>
</evidence>
<evidence type="ECO:0000313" key="2">
    <source>
        <dbReference type="EMBL" id="MBB5405378.1"/>
    </source>
</evidence>
<protein>
    <submittedName>
        <fullName evidence="2">Uncharacterized protein</fullName>
    </submittedName>
</protein>
<proteinExistence type="predicted"/>
<accession>A0A7W8LES5</accession>
<dbReference type="AlphaFoldDB" id="A0A7W8LES5"/>